<feature type="domain" description="STAS" evidence="7">
    <location>
        <begin position="445"/>
        <end position="560"/>
    </location>
</feature>
<protein>
    <submittedName>
        <fullName evidence="8">SulP family inorganic anion transporter</fullName>
    </submittedName>
</protein>
<accession>A0ABT5MXT3</accession>
<evidence type="ECO:0000256" key="5">
    <source>
        <dbReference type="SAM" id="MobiDB-lite"/>
    </source>
</evidence>
<feature type="transmembrane region" description="Helical" evidence="6">
    <location>
        <begin position="81"/>
        <end position="100"/>
    </location>
</feature>
<keyword evidence="9" id="KW-1185">Reference proteome</keyword>
<feature type="transmembrane region" description="Helical" evidence="6">
    <location>
        <begin position="332"/>
        <end position="349"/>
    </location>
</feature>
<comment type="subcellular location">
    <subcellularLocation>
        <location evidence="1">Membrane</location>
        <topology evidence="1">Multi-pass membrane protein</topology>
    </subcellularLocation>
</comment>
<dbReference type="PANTHER" id="PTHR11814">
    <property type="entry name" value="SULFATE TRANSPORTER"/>
    <property type="match status" value="1"/>
</dbReference>
<feature type="transmembrane region" description="Helical" evidence="6">
    <location>
        <begin position="136"/>
        <end position="155"/>
    </location>
</feature>
<gene>
    <name evidence="8" type="ORF">PSQ40_03380</name>
</gene>
<dbReference type="EMBL" id="JAQSIP010000002">
    <property type="protein sequence ID" value="MDD0837607.1"/>
    <property type="molecule type" value="Genomic_DNA"/>
</dbReference>
<dbReference type="InterPro" id="IPR002645">
    <property type="entry name" value="STAS_dom"/>
</dbReference>
<evidence type="ECO:0000256" key="2">
    <source>
        <dbReference type="ARBA" id="ARBA00022692"/>
    </source>
</evidence>
<evidence type="ECO:0000313" key="8">
    <source>
        <dbReference type="EMBL" id="MDD0837607.1"/>
    </source>
</evidence>
<sequence length="595" mass="62460">MNLAALTQRLLSASPLLASLRGYRVAWLGRDTIAGLSACIVSIPSVIAYAELVHLPAITGLYAALAAAVGYALFSSARQVIAGPDAAIGLLAGSAILTVANGDATRLAALAAVLSLLTGGVLILSSRLRLGVIADLLSRPVLIGYLNGASLILIATQLDKMFGFETQGEQFFELLHAVVTQLPQTHAATLALGLALVAGLLALGRWLPRVPGALALCAAAILITYGFDLGAQGVALVGEVPSGLPRLTLPALTWQDVAALAPAALAIAFLAFSDGILLAQTFAERHGDEVDPNRELLALGTANVLAGLWQGFPVSASQSRTSIVDASGGRTQLAQLVLAGGLLMFLLFLTRLIALLPMVALGAILIVTAFGMLELASLRTLYRIDRIEFAIALGVTVMILLTGVVPGIVLGVVLSLISVLVGISRPHDAVLKRLKRDGRFHDCADQDDAETIPGLLIYRLYAPLLFANSSHVMNRIRSLVRSAAVPVQWLVIDAQAIHEMDITAAQRLAKLHQELLDHGVDVKVADAPRPFLRELARVGLIEKIGRQDFFVSVKSAVDAFERQHTDGPGPCQPEAPARALQLGPPPAEAQAAAAP</sequence>
<dbReference type="Pfam" id="PF00916">
    <property type="entry name" value="Sulfate_transp"/>
    <property type="match status" value="1"/>
</dbReference>
<dbReference type="InterPro" id="IPR036513">
    <property type="entry name" value="STAS_dom_sf"/>
</dbReference>
<dbReference type="CDD" id="cd07042">
    <property type="entry name" value="STAS_SulP_like_sulfate_transporter"/>
    <property type="match status" value="1"/>
</dbReference>
<feature type="transmembrane region" description="Helical" evidence="6">
    <location>
        <begin position="52"/>
        <end position="74"/>
    </location>
</feature>
<keyword evidence="2 6" id="KW-0812">Transmembrane</keyword>
<dbReference type="InterPro" id="IPR001902">
    <property type="entry name" value="SLC26A/SulP_fam"/>
</dbReference>
<comment type="caution">
    <text evidence="8">The sequence shown here is derived from an EMBL/GenBank/DDBJ whole genome shotgun (WGS) entry which is preliminary data.</text>
</comment>
<dbReference type="Pfam" id="PF01740">
    <property type="entry name" value="STAS"/>
    <property type="match status" value="1"/>
</dbReference>
<feature type="transmembrane region" description="Helical" evidence="6">
    <location>
        <begin position="214"/>
        <end position="237"/>
    </location>
</feature>
<dbReference type="PROSITE" id="PS50801">
    <property type="entry name" value="STAS"/>
    <property type="match status" value="1"/>
</dbReference>
<dbReference type="RefSeq" id="WP_273948851.1">
    <property type="nucleotide sequence ID" value="NZ_JAQSIP010000002.1"/>
</dbReference>
<evidence type="ECO:0000256" key="3">
    <source>
        <dbReference type="ARBA" id="ARBA00022989"/>
    </source>
</evidence>
<evidence type="ECO:0000256" key="4">
    <source>
        <dbReference type="ARBA" id="ARBA00023136"/>
    </source>
</evidence>
<evidence type="ECO:0000313" key="9">
    <source>
        <dbReference type="Proteomes" id="UP001528673"/>
    </source>
</evidence>
<dbReference type="Proteomes" id="UP001528673">
    <property type="component" value="Unassembled WGS sequence"/>
</dbReference>
<dbReference type="SUPFAM" id="SSF52091">
    <property type="entry name" value="SpoIIaa-like"/>
    <property type="match status" value="1"/>
</dbReference>
<feature type="transmembrane region" description="Helical" evidence="6">
    <location>
        <begin position="187"/>
        <end position="207"/>
    </location>
</feature>
<organism evidence="8 9">
    <name type="scientific">Curvibacter cyanobacteriorum</name>
    <dbReference type="NCBI Taxonomy" id="3026422"/>
    <lineage>
        <taxon>Bacteria</taxon>
        <taxon>Pseudomonadati</taxon>
        <taxon>Pseudomonadota</taxon>
        <taxon>Betaproteobacteria</taxon>
        <taxon>Burkholderiales</taxon>
        <taxon>Comamonadaceae</taxon>
        <taxon>Curvibacter</taxon>
    </lineage>
</organism>
<feature type="transmembrane region" description="Helical" evidence="6">
    <location>
        <begin position="390"/>
        <end position="423"/>
    </location>
</feature>
<feature type="transmembrane region" description="Helical" evidence="6">
    <location>
        <begin position="257"/>
        <end position="283"/>
    </location>
</feature>
<feature type="transmembrane region" description="Helical" evidence="6">
    <location>
        <begin position="106"/>
        <end position="124"/>
    </location>
</feature>
<dbReference type="InterPro" id="IPR011547">
    <property type="entry name" value="SLC26A/SulP_dom"/>
</dbReference>
<evidence type="ECO:0000256" key="1">
    <source>
        <dbReference type="ARBA" id="ARBA00004141"/>
    </source>
</evidence>
<keyword evidence="4 6" id="KW-0472">Membrane</keyword>
<feature type="region of interest" description="Disordered" evidence="5">
    <location>
        <begin position="562"/>
        <end position="595"/>
    </location>
</feature>
<name>A0ABT5MXT3_9BURK</name>
<reference evidence="8 9" key="1">
    <citation type="submission" date="2023-02" db="EMBL/GenBank/DDBJ databases">
        <title>Bacterial whole genomic sequence of Curvibacter sp. HBC61.</title>
        <authorList>
            <person name="Le V."/>
            <person name="Ko S.-R."/>
            <person name="Ahn C.-Y."/>
            <person name="Oh H.-M."/>
        </authorList>
    </citation>
    <scope>NUCLEOTIDE SEQUENCE [LARGE SCALE GENOMIC DNA]</scope>
    <source>
        <strain evidence="8 9">HBC61</strain>
    </source>
</reference>
<keyword evidence="3 6" id="KW-1133">Transmembrane helix</keyword>
<proteinExistence type="predicted"/>
<feature type="transmembrane region" description="Helical" evidence="6">
    <location>
        <begin position="356"/>
        <end position="378"/>
    </location>
</feature>
<evidence type="ECO:0000259" key="7">
    <source>
        <dbReference type="PROSITE" id="PS50801"/>
    </source>
</evidence>
<dbReference type="Gene3D" id="3.30.750.24">
    <property type="entry name" value="STAS domain"/>
    <property type="match status" value="1"/>
</dbReference>
<evidence type="ECO:0000256" key="6">
    <source>
        <dbReference type="SAM" id="Phobius"/>
    </source>
</evidence>